<reference evidence="2" key="1">
    <citation type="journal article" date="2021" name="PeerJ">
        <title>Extensive microbial diversity within the chicken gut microbiome revealed by metagenomics and culture.</title>
        <authorList>
            <person name="Gilroy R."/>
            <person name="Ravi A."/>
            <person name="Getino M."/>
            <person name="Pursley I."/>
            <person name="Horton D.L."/>
            <person name="Alikhan N.F."/>
            <person name="Baker D."/>
            <person name="Gharbi K."/>
            <person name="Hall N."/>
            <person name="Watson M."/>
            <person name="Adriaenssens E.M."/>
            <person name="Foster-Nyarko E."/>
            <person name="Jarju S."/>
            <person name="Secka A."/>
            <person name="Antonio M."/>
            <person name="Oren A."/>
            <person name="Chaudhuri R.R."/>
            <person name="La Ragione R."/>
            <person name="Hildebrand F."/>
            <person name="Pallen M.J."/>
        </authorList>
    </citation>
    <scope>NUCLEOTIDE SEQUENCE</scope>
    <source>
        <strain evidence="2">687</strain>
    </source>
</reference>
<reference evidence="2" key="2">
    <citation type="submission" date="2021-04" db="EMBL/GenBank/DDBJ databases">
        <authorList>
            <person name="Gilroy R."/>
        </authorList>
    </citation>
    <scope>NUCLEOTIDE SEQUENCE</scope>
    <source>
        <strain evidence="2">687</strain>
    </source>
</reference>
<protein>
    <submittedName>
        <fullName evidence="2">ATP-binding protein</fullName>
    </submittedName>
</protein>
<dbReference type="Proteomes" id="UP000824150">
    <property type="component" value="Unassembled WGS sequence"/>
</dbReference>
<dbReference type="AlphaFoldDB" id="A0A9E2KMU7"/>
<name>A0A9E2KMU7_9GAMM</name>
<evidence type="ECO:0000259" key="1">
    <source>
        <dbReference type="Pfam" id="PF13581"/>
    </source>
</evidence>
<evidence type="ECO:0000313" key="3">
    <source>
        <dbReference type="Proteomes" id="UP000824150"/>
    </source>
</evidence>
<dbReference type="InterPro" id="IPR003594">
    <property type="entry name" value="HATPase_dom"/>
</dbReference>
<dbReference type="GO" id="GO:0005524">
    <property type="term" value="F:ATP binding"/>
    <property type="evidence" value="ECO:0007669"/>
    <property type="project" value="UniProtKB-KW"/>
</dbReference>
<accession>A0A9E2KMU7</accession>
<dbReference type="SUPFAM" id="SSF55874">
    <property type="entry name" value="ATPase domain of HSP90 chaperone/DNA topoisomerase II/histidine kinase"/>
    <property type="match status" value="1"/>
</dbReference>
<dbReference type="InterPro" id="IPR036890">
    <property type="entry name" value="HATPase_C_sf"/>
</dbReference>
<dbReference type="Pfam" id="PF13581">
    <property type="entry name" value="HATPase_c_2"/>
    <property type="match status" value="1"/>
</dbReference>
<dbReference type="CDD" id="cd16936">
    <property type="entry name" value="HATPase_RsbW-like"/>
    <property type="match status" value="1"/>
</dbReference>
<dbReference type="Gene3D" id="3.30.565.10">
    <property type="entry name" value="Histidine kinase-like ATPase, C-terminal domain"/>
    <property type="match status" value="1"/>
</dbReference>
<sequence length="143" mass="15558">MLRTVKLPATINILGEINAIIEQTLPASLSSCVLKTQLVVEELLANICSYAYNGAEGCAEFACGIVNFDGKKCIMIQLTDEGMPYDPFAQSKAPDLEASVEDRAVGGLGVFLVKEIATHYLYMRIDNRNQAQIILSLDDESLA</sequence>
<organism evidence="2 3">
    <name type="scientific">Candidatus Anaerobiospirillum merdipullorum</name>
    <dbReference type="NCBI Taxonomy" id="2838450"/>
    <lineage>
        <taxon>Bacteria</taxon>
        <taxon>Pseudomonadati</taxon>
        <taxon>Pseudomonadota</taxon>
        <taxon>Gammaproteobacteria</taxon>
        <taxon>Aeromonadales</taxon>
        <taxon>Succinivibrionaceae</taxon>
        <taxon>Anaerobiospirillum</taxon>
    </lineage>
</organism>
<comment type="caution">
    <text evidence="2">The sequence shown here is derived from an EMBL/GenBank/DDBJ whole genome shotgun (WGS) entry which is preliminary data.</text>
</comment>
<keyword evidence="2" id="KW-0067">ATP-binding</keyword>
<gene>
    <name evidence="2" type="ORF">IAA31_02200</name>
</gene>
<dbReference type="EMBL" id="JAHLFG010000027">
    <property type="protein sequence ID" value="MBU3826290.1"/>
    <property type="molecule type" value="Genomic_DNA"/>
</dbReference>
<feature type="domain" description="Histidine kinase/HSP90-like ATPase" evidence="1">
    <location>
        <begin position="31"/>
        <end position="130"/>
    </location>
</feature>
<proteinExistence type="predicted"/>
<keyword evidence="2" id="KW-0547">Nucleotide-binding</keyword>
<evidence type="ECO:0000313" key="2">
    <source>
        <dbReference type="EMBL" id="MBU3826290.1"/>
    </source>
</evidence>